<organism evidence="1 2">
    <name type="scientific">Aquilegia coerulea</name>
    <name type="common">Rocky mountain columbine</name>
    <dbReference type="NCBI Taxonomy" id="218851"/>
    <lineage>
        <taxon>Eukaryota</taxon>
        <taxon>Viridiplantae</taxon>
        <taxon>Streptophyta</taxon>
        <taxon>Embryophyta</taxon>
        <taxon>Tracheophyta</taxon>
        <taxon>Spermatophyta</taxon>
        <taxon>Magnoliopsida</taxon>
        <taxon>Ranunculales</taxon>
        <taxon>Ranunculaceae</taxon>
        <taxon>Thalictroideae</taxon>
        <taxon>Aquilegia</taxon>
    </lineage>
</organism>
<keyword evidence="2" id="KW-1185">Reference proteome</keyword>
<dbReference type="Proteomes" id="UP000230069">
    <property type="component" value="Unassembled WGS sequence"/>
</dbReference>
<dbReference type="EMBL" id="KZ305019">
    <property type="protein sequence ID" value="PIA63519.1"/>
    <property type="molecule type" value="Genomic_DNA"/>
</dbReference>
<dbReference type="AlphaFoldDB" id="A0A2G5F6B5"/>
<name>A0A2G5F6B5_AQUCA</name>
<dbReference type="InParanoid" id="A0A2G5F6B5"/>
<reference evidence="1 2" key="1">
    <citation type="submission" date="2017-09" db="EMBL/GenBank/DDBJ databases">
        <title>WGS assembly of Aquilegia coerulea Goldsmith.</title>
        <authorList>
            <person name="Hodges S."/>
            <person name="Kramer E."/>
            <person name="Nordborg M."/>
            <person name="Tomkins J."/>
            <person name="Borevitz J."/>
            <person name="Derieg N."/>
            <person name="Yan J."/>
            <person name="Mihaltcheva S."/>
            <person name="Hayes R.D."/>
            <person name="Rokhsar D."/>
        </authorList>
    </citation>
    <scope>NUCLEOTIDE SEQUENCE [LARGE SCALE GENOMIC DNA]</scope>
    <source>
        <strain evidence="2">cv. Goldsmith</strain>
    </source>
</reference>
<gene>
    <name evidence="1" type="ORF">AQUCO_00201100v1</name>
</gene>
<proteinExistence type="predicted"/>
<evidence type="ECO:0000313" key="2">
    <source>
        <dbReference type="Proteomes" id="UP000230069"/>
    </source>
</evidence>
<evidence type="ECO:0000313" key="1">
    <source>
        <dbReference type="EMBL" id="PIA63519.1"/>
    </source>
</evidence>
<protein>
    <submittedName>
        <fullName evidence="1">Uncharacterized protein</fullName>
    </submittedName>
</protein>
<sequence>MRVLGVKHKHSFLLQMQGQACHLFSQVYQLELLVQNCSKEANATFSSDPIATIESSFSIYTQKTRLVIAYKMLIRVIHVRPGASYFLFMPAEKHDYTSSYDVKPASLLSKDSS</sequence>
<accession>A0A2G5F6B5</accession>